<name>W9ZAJ8_FUSOX</name>
<organism evidence="2">
    <name type="scientific">Fusarium oxysporum f. sp. melonis 26406</name>
    <dbReference type="NCBI Taxonomy" id="1089452"/>
    <lineage>
        <taxon>Eukaryota</taxon>
        <taxon>Fungi</taxon>
        <taxon>Dikarya</taxon>
        <taxon>Ascomycota</taxon>
        <taxon>Pezizomycotina</taxon>
        <taxon>Sordariomycetes</taxon>
        <taxon>Hypocreomycetidae</taxon>
        <taxon>Hypocreales</taxon>
        <taxon>Nectriaceae</taxon>
        <taxon>Fusarium</taxon>
        <taxon>Fusarium oxysporum species complex</taxon>
    </lineage>
</organism>
<feature type="compositionally biased region" description="Basic residues" evidence="1">
    <location>
        <begin position="26"/>
        <end position="41"/>
    </location>
</feature>
<protein>
    <submittedName>
        <fullName evidence="2">Uncharacterized protein</fullName>
    </submittedName>
</protein>
<dbReference type="Proteomes" id="UP000030703">
    <property type="component" value="Unassembled WGS sequence"/>
</dbReference>
<feature type="region of interest" description="Disordered" evidence="1">
    <location>
        <begin position="1"/>
        <end position="41"/>
    </location>
</feature>
<dbReference type="EMBL" id="JH659411">
    <property type="protein sequence ID" value="EXK25288.1"/>
    <property type="molecule type" value="Genomic_DNA"/>
</dbReference>
<sequence length="41" mass="4908">MTSLRTRTRRISASRTATFPPMARISSRRLLQRRLRKQPPR</sequence>
<evidence type="ECO:0000256" key="1">
    <source>
        <dbReference type="SAM" id="MobiDB-lite"/>
    </source>
</evidence>
<accession>W9ZAJ8</accession>
<proteinExistence type="predicted"/>
<gene>
    <name evidence="2" type="ORF">FOMG_18057</name>
</gene>
<dbReference type="HOGENOM" id="CLU_3279537_0_0_1"/>
<dbReference type="VEuPathDB" id="FungiDB:FOMG_18057"/>
<feature type="compositionally biased region" description="Basic residues" evidence="1">
    <location>
        <begin position="1"/>
        <end position="12"/>
    </location>
</feature>
<reference evidence="2" key="1">
    <citation type="submission" date="2012-04" db="EMBL/GenBank/DDBJ databases">
        <title>The Genome Sequence of Fusarium oxysporum melonis.</title>
        <authorList>
            <consortium name="The Broad Institute Genome Sequencing Platform"/>
            <person name="Ma L.-J."/>
            <person name="Gale L.R."/>
            <person name="Schwartz D.C."/>
            <person name="Zhou S."/>
            <person name="Corby-Kistler H."/>
            <person name="Young S.K."/>
            <person name="Zeng Q."/>
            <person name="Gargeya S."/>
            <person name="Fitzgerald M."/>
            <person name="Haas B."/>
            <person name="Abouelleil A."/>
            <person name="Alvarado L."/>
            <person name="Arachchi H.M."/>
            <person name="Berlin A."/>
            <person name="Brown A."/>
            <person name="Chapman S.B."/>
            <person name="Chen Z."/>
            <person name="Dunbar C."/>
            <person name="Freedman E."/>
            <person name="Gearin G."/>
            <person name="Goldberg J."/>
            <person name="Griggs A."/>
            <person name="Gujja S."/>
            <person name="Heiman D."/>
            <person name="Howarth C."/>
            <person name="Larson L."/>
            <person name="Lui A."/>
            <person name="MacDonald P.J.P."/>
            <person name="Montmayeur A."/>
            <person name="Murphy C."/>
            <person name="Neiman D."/>
            <person name="Pearson M."/>
            <person name="Priest M."/>
            <person name="Roberts A."/>
            <person name="Saif S."/>
            <person name="Shea T."/>
            <person name="Shenoy N."/>
            <person name="Sisk P."/>
            <person name="Stolte C."/>
            <person name="Sykes S."/>
            <person name="Wortman J."/>
            <person name="Nusbaum C."/>
            <person name="Birren B."/>
        </authorList>
    </citation>
    <scope>NUCLEOTIDE SEQUENCE</scope>
    <source>
        <strain evidence="2">26406</strain>
    </source>
</reference>
<evidence type="ECO:0000313" key="2">
    <source>
        <dbReference type="EMBL" id="EXK25288.1"/>
    </source>
</evidence>
<reference evidence="2" key="2">
    <citation type="submission" date="2012-05" db="EMBL/GenBank/DDBJ databases">
        <title>Annotation of the Genome Sequence of Fusarium oxysporum f. sp. melonis 26406.</title>
        <authorList>
            <consortium name="The Broad Institute Genomics Platform"/>
            <person name="Ma L.-J."/>
            <person name="Corby-Kistler H."/>
            <person name="Broz K."/>
            <person name="Gale L.R."/>
            <person name="Jonkers W."/>
            <person name="O'Donnell K."/>
            <person name="Ploetz R."/>
            <person name="Steinberg C."/>
            <person name="Schwartz D.C."/>
            <person name="VanEtten H."/>
            <person name="Zhou S."/>
            <person name="Young S.K."/>
            <person name="Zeng Q."/>
            <person name="Gargeya S."/>
            <person name="Fitzgerald M."/>
            <person name="Abouelleil A."/>
            <person name="Alvarado L."/>
            <person name="Chapman S.B."/>
            <person name="Gainer-Dewar J."/>
            <person name="Goldberg J."/>
            <person name="Griggs A."/>
            <person name="Gujja S."/>
            <person name="Hansen M."/>
            <person name="Howarth C."/>
            <person name="Imamovic A."/>
            <person name="Ireland A."/>
            <person name="Larimer J."/>
            <person name="McCowan C."/>
            <person name="Murphy C."/>
            <person name="Pearson M."/>
            <person name="Poon T.W."/>
            <person name="Priest M."/>
            <person name="Roberts A."/>
            <person name="Saif S."/>
            <person name="Shea T."/>
            <person name="Sykes S."/>
            <person name="Wortman J."/>
            <person name="Nusbaum C."/>
            <person name="Birren B."/>
        </authorList>
    </citation>
    <scope>NUCLEOTIDE SEQUENCE</scope>
    <source>
        <strain evidence="2">26406</strain>
    </source>
</reference>
<dbReference type="AlphaFoldDB" id="W9ZAJ8"/>